<feature type="coiled-coil region" evidence="14">
    <location>
        <begin position="729"/>
        <end position="784"/>
    </location>
</feature>
<name>A0AAV2YKY1_9STRA</name>
<reference evidence="17" key="1">
    <citation type="submission" date="2022-11" db="EMBL/GenBank/DDBJ databases">
        <authorList>
            <person name="Morgan W.R."/>
            <person name="Tartar A."/>
        </authorList>
    </citation>
    <scope>NUCLEOTIDE SEQUENCE</scope>
    <source>
        <strain evidence="17">ARSEF 373</strain>
    </source>
</reference>
<evidence type="ECO:0000313" key="17">
    <source>
        <dbReference type="EMBL" id="DAZ94473.1"/>
    </source>
</evidence>
<gene>
    <name evidence="17" type="ORF">N0F65_003509</name>
</gene>
<dbReference type="EMBL" id="DAKRPA010000249">
    <property type="protein sequence ID" value="DAZ94473.1"/>
    <property type="molecule type" value="Genomic_DNA"/>
</dbReference>
<feature type="transmembrane region" description="Helical" evidence="16">
    <location>
        <begin position="551"/>
        <end position="571"/>
    </location>
</feature>
<keyword evidence="3" id="KW-0813">Transport</keyword>
<reference evidence="17" key="2">
    <citation type="journal article" date="2023" name="Microbiol Resour">
        <title>Decontamination and Annotation of the Draft Genome Sequence of the Oomycete Lagenidium giganteum ARSEF 373.</title>
        <authorList>
            <person name="Morgan W.R."/>
            <person name="Tartar A."/>
        </authorList>
    </citation>
    <scope>NUCLEOTIDE SEQUENCE</scope>
    <source>
        <strain evidence="17">ARSEF 373</strain>
    </source>
</reference>
<dbReference type="Proteomes" id="UP001146120">
    <property type="component" value="Unassembled WGS sequence"/>
</dbReference>
<evidence type="ECO:0000256" key="6">
    <source>
        <dbReference type="ARBA" id="ARBA00022692"/>
    </source>
</evidence>
<dbReference type="GO" id="GO:0015075">
    <property type="term" value="F:monoatomic ion transmembrane transporter activity"/>
    <property type="evidence" value="ECO:0007669"/>
    <property type="project" value="InterPro"/>
</dbReference>
<keyword evidence="10" id="KW-0443">Lipid metabolism</keyword>
<evidence type="ECO:0000256" key="13">
    <source>
        <dbReference type="ARBA" id="ARBA00023160"/>
    </source>
</evidence>
<feature type="coiled-coil region" evidence="14">
    <location>
        <begin position="893"/>
        <end position="1021"/>
    </location>
</feature>
<feature type="transmembrane region" description="Helical" evidence="16">
    <location>
        <begin position="186"/>
        <end position="203"/>
    </location>
</feature>
<organism evidence="17 18">
    <name type="scientific">Lagenidium giganteum</name>
    <dbReference type="NCBI Taxonomy" id="4803"/>
    <lineage>
        <taxon>Eukaryota</taxon>
        <taxon>Sar</taxon>
        <taxon>Stramenopiles</taxon>
        <taxon>Oomycota</taxon>
        <taxon>Peronosporomycetes</taxon>
        <taxon>Pythiales</taxon>
        <taxon>Pythiaceae</taxon>
    </lineage>
</organism>
<feature type="region of interest" description="Disordered" evidence="15">
    <location>
        <begin position="1086"/>
        <end position="1116"/>
    </location>
</feature>
<dbReference type="PANTHER" id="PTHR11153">
    <property type="entry name" value="SIDEROFLEXIN"/>
    <property type="match status" value="1"/>
</dbReference>
<keyword evidence="8" id="KW-0029">Amino-acid transport</keyword>
<comment type="caution">
    <text evidence="17">The sequence shown here is derived from an EMBL/GenBank/DDBJ whole genome shotgun (WGS) entry which is preliminary data.</text>
</comment>
<dbReference type="GO" id="GO:0006865">
    <property type="term" value="P:amino acid transport"/>
    <property type="evidence" value="ECO:0007669"/>
    <property type="project" value="UniProtKB-KW"/>
</dbReference>
<feature type="compositionally biased region" description="Low complexity" evidence="15">
    <location>
        <begin position="1096"/>
        <end position="1111"/>
    </location>
</feature>
<dbReference type="PROSITE" id="PS01188">
    <property type="entry name" value="ELO"/>
    <property type="match status" value="1"/>
</dbReference>
<keyword evidence="4" id="KW-0444">Lipid biosynthesis</keyword>
<feature type="transmembrane region" description="Helical" evidence="16">
    <location>
        <begin position="277"/>
        <end position="297"/>
    </location>
</feature>
<evidence type="ECO:0000256" key="3">
    <source>
        <dbReference type="ARBA" id="ARBA00022448"/>
    </source>
</evidence>
<feature type="coiled-coil region" evidence="14">
    <location>
        <begin position="661"/>
        <end position="695"/>
    </location>
</feature>
<evidence type="ECO:0000256" key="15">
    <source>
        <dbReference type="SAM" id="MobiDB-lite"/>
    </source>
</evidence>
<dbReference type="GO" id="GO:1990542">
    <property type="term" value="P:mitochondrial transmembrane transport"/>
    <property type="evidence" value="ECO:0007669"/>
    <property type="project" value="TreeGrafter"/>
</dbReference>
<feature type="non-terminal residue" evidence="17">
    <location>
        <position position="1"/>
    </location>
</feature>
<keyword evidence="18" id="KW-1185">Reference proteome</keyword>
<evidence type="ECO:0000256" key="7">
    <source>
        <dbReference type="ARBA" id="ARBA00022832"/>
    </source>
</evidence>
<keyword evidence="12 16" id="KW-0472">Membrane</keyword>
<feature type="transmembrane region" description="Helical" evidence="16">
    <location>
        <begin position="209"/>
        <end position="230"/>
    </location>
</feature>
<keyword evidence="6 16" id="KW-0812">Transmembrane</keyword>
<feature type="transmembrane region" description="Helical" evidence="16">
    <location>
        <begin position="108"/>
        <end position="127"/>
    </location>
</feature>
<keyword evidence="14" id="KW-0175">Coiled coil</keyword>
<feature type="transmembrane region" description="Helical" evidence="16">
    <location>
        <begin position="75"/>
        <end position="96"/>
    </location>
</feature>
<keyword evidence="13" id="KW-0275">Fatty acid biosynthesis</keyword>
<dbReference type="InterPro" id="IPR004686">
    <property type="entry name" value="Mtc"/>
</dbReference>
<dbReference type="InterPro" id="IPR002076">
    <property type="entry name" value="ELO_fam"/>
</dbReference>
<feature type="transmembrane region" description="Helical" evidence="16">
    <location>
        <begin position="242"/>
        <end position="265"/>
    </location>
</feature>
<comment type="subcellular location">
    <subcellularLocation>
        <location evidence="1">Mitochondrion membrane</location>
        <topology evidence="1">Multi-pass membrane protein</topology>
    </subcellularLocation>
</comment>
<evidence type="ECO:0000256" key="11">
    <source>
        <dbReference type="ARBA" id="ARBA00023128"/>
    </source>
</evidence>
<evidence type="ECO:0000256" key="12">
    <source>
        <dbReference type="ARBA" id="ARBA00023136"/>
    </source>
</evidence>
<evidence type="ECO:0008006" key="19">
    <source>
        <dbReference type="Google" id="ProtNLM"/>
    </source>
</evidence>
<keyword evidence="9 16" id="KW-1133">Transmembrane helix</keyword>
<dbReference type="GO" id="GO:0006633">
    <property type="term" value="P:fatty acid biosynthetic process"/>
    <property type="evidence" value="ECO:0007669"/>
    <property type="project" value="UniProtKB-KW"/>
</dbReference>
<proteinExistence type="inferred from homology"/>
<evidence type="ECO:0000256" key="16">
    <source>
        <dbReference type="SAM" id="Phobius"/>
    </source>
</evidence>
<dbReference type="Pfam" id="PF03820">
    <property type="entry name" value="SFXNs"/>
    <property type="match status" value="1"/>
</dbReference>
<protein>
    <recommendedName>
        <fullName evidence="19">Very-long-chain 3-oxoacyl-CoA synthase</fullName>
    </recommendedName>
</protein>
<evidence type="ECO:0000256" key="4">
    <source>
        <dbReference type="ARBA" id="ARBA00022516"/>
    </source>
</evidence>
<dbReference type="GO" id="GO:0005743">
    <property type="term" value="C:mitochondrial inner membrane"/>
    <property type="evidence" value="ECO:0007669"/>
    <property type="project" value="TreeGrafter"/>
</dbReference>
<feature type="transmembrane region" description="Helical" evidence="16">
    <location>
        <begin position="503"/>
        <end position="523"/>
    </location>
</feature>
<dbReference type="AlphaFoldDB" id="A0AAV2YKY1"/>
<dbReference type="Pfam" id="PF01151">
    <property type="entry name" value="ELO"/>
    <property type="match status" value="1"/>
</dbReference>
<evidence type="ECO:0000256" key="8">
    <source>
        <dbReference type="ARBA" id="ARBA00022970"/>
    </source>
</evidence>
<comment type="similarity">
    <text evidence="2">Belongs to the sideroflexin family.</text>
</comment>
<feature type="transmembrane region" description="Helical" evidence="16">
    <location>
        <begin position="592"/>
        <end position="614"/>
    </location>
</feature>
<evidence type="ECO:0000256" key="5">
    <source>
        <dbReference type="ARBA" id="ARBA00022679"/>
    </source>
</evidence>
<evidence type="ECO:0000256" key="10">
    <source>
        <dbReference type="ARBA" id="ARBA00023098"/>
    </source>
</evidence>
<evidence type="ECO:0000256" key="2">
    <source>
        <dbReference type="ARBA" id="ARBA00005974"/>
    </source>
</evidence>
<keyword evidence="11" id="KW-0496">Mitochondrion</keyword>
<sequence>AFEDATHFATGGSLDGRTPPHTAAPDEKFSRATMAAQQMAPSLHEEYPALGFLYPSDWERNWKITWHTDFCLESIQTAIAICGIYIVLCFGGKWLMKDRKPFDLRIPLAAWNLALAIFSFIGSVRTVPSLLNTIYRHGIYHSVCAPPSQHYGHGPAGFWVMLFIFSKLPELVDTAFIVLRKKPLIFLHWYHHITVLLFCWHAYGTLSASGIYFVAMNYSVHAVMYFYYFLTAVGYRPRWAQFVTIIQLSQMVVGVAVCALNVYYMRVDMPCNVDRENLKWGIIMYSSYFALFLKFFIERYFFKSSRSPANAQRTKKIQTTAMAVGGGSGSGEDAPTTKFADPDDATYIGRMKKTFDMLDFRTAFTTEHALADAVRVVETAKDRNAQVDPVAYEHALKITRAILHPDTGEPVLLPLRVSMIVPMNMLVDCGMIMASTTRTTIFAQWMNQTYNALHYYANRNASNEDSAEQRIAAYIAATASSVAASLGIRRWAKTIRSPTIAPVVARMGPFAAVAAADLLNLAIMRQSEYTKGVHVYDENGDWVGKSKRCGALAVSSCIAGRIFAAAPILIVPPLVIQRLDKSLLARNPWMRVPLLLAMVGTAIQFSVPVTFGLFRQTAQVDVSYLEPAIAHAVRKDGMPVRTVTVKDAPTGPPTAADLFNRQVDLQKIDFLNERMQLLQQENDALRERHEKREQETHEFVAYFQKEIQTRDKQITKLTEELAALKLSHALELEASIQAKEGECQQLQQHYSSKEEKFTEQLFFLKEEMNQLEMFKEMKESIQGKLKELDTLLTKEKESSKEQIGALERKFLEEKARLQKEHEKKIEIVKQQAKEDARNGLDADTRKIVTDNRRMGEELRFQLQITEELQKEKDFFKTKAKKYHMEVQIAKEKEESYAKRAQKQTREIKQLRSNIKELEKRMSESISELEREKFVEVSKNGKELEEMALDVDGLRQLLKLKNKELRNLRRLSQTILDQRTEVEQFFLDALDHVKHEIDNERRRQKEQEMERYHQELKKANAMATKGKTRFPQLPLPVAPAQQPQQSQSSKTKHFSEKIDLKDLSWEDRERVLRLVFAKINGIHSLADTMPQQPTLPPTNSTTSISHTPTHTNQSSSSHAVYFATEPVPVGAETHRSGGVQPQLAPSMSMMLNGMALTPSPPSVGPKQRHG</sequence>
<dbReference type="InterPro" id="IPR030457">
    <property type="entry name" value="ELO_CS"/>
</dbReference>
<evidence type="ECO:0000256" key="1">
    <source>
        <dbReference type="ARBA" id="ARBA00004225"/>
    </source>
</evidence>
<feature type="transmembrane region" description="Helical" evidence="16">
    <location>
        <begin position="156"/>
        <end position="179"/>
    </location>
</feature>
<dbReference type="GO" id="GO:0009922">
    <property type="term" value="F:fatty acid elongase activity"/>
    <property type="evidence" value="ECO:0007669"/>
    <property type="project" value="InterPro"/>
</dbReference>
<evidence type="ECO:0000256" key="9">
    <source>
        <dbReference type="ARBA" id="ARBA00022989"/>
    </source>
</evidence>
<keyword evidence="7" id="KW-0276">Fatty acid metabolism</keyword>
<feature type="region of interest" description="Disordered" evidence="15">
    <location>
        <begin position="1"/>
        <end position="22"/>
    </location>
</feature>
<evidence type="ECO:0000256" key="14">
    <source>
        <dbReference type="SAM" id="Coils"/>
    </source>
</evidence>
<dbReference type="PANTHER" id="PTHR11153:SF37">
    <property type="entry name" value="SIDOREFLEXIN"/>
    <property type="match status" value="1"/>
</dbReference>
<evidence type="ECO:0000313" key="18">
    <source>
        <dbReference type="Proteomes" id="UP001146120"/>
    </source>
</evidence>
<accession>A0AAV2YKY1</accession>
<keyword evidence="5" id="KW-0808">Transferase</keyword>